<accession>A0A0R1M3J4</accession>
<protein>
    <recommendedName>
        <fullName evidence="1">Bacterial Pleckstrin homology domain-containing protein</fullName>
    </recommendedName>
</protein>
<dbReference type="Pfam" id="PF10882">
    <property type="entry name" value="bPH_5"/>
    <property type="match status" value="1"/>
</dbReference>
<keyword evidence="3" id="KW-1185">Reference proteome</keyword>
<feature type="domain" description="Bacterial Pleckstrin homology" evidence="1">
    <location>
        <begin position="26"/>
        <end position="94"/>
    </location>
</feature>
<reference evidence="2 3" key="1">
    <citation type="journal article" date="2015" name="Genome Announc.">
        <title>Expanding the biotechnology potential of lactobacilli through comparative genomics of 213 strains and associated genera.</title>
        <authorList>
            <person name="Sun Z."/>
            <person name="Harris H.M."/>
            <person name="McCann A."/>
            <person name="Guo C."/>
            <person name="Argimon S."/>
            <person name="Zhang W."/>
            <person name="Yang X."/>
            <person name="Jeffery I.B."/>
            <person name="Cooney J.C."/>
            <person name="Kagawa T.F."/>
            <person name="Liu W."/>
            <person name="Song Y."/>
            <person name="Salvetti E."/>
            <person name="Wrobel A."/>
            <person name="Rasinkangas P."/>
            <person name="Parkhill J."/>
            <person name="Rea M.C."/>
            <person name="O'Sullivan O."/>
            <person name="Ritari J."/>
            <person name="Douillard F.P."/>
            <person name="Paul Ross R."/>
            <person name="Yang R."/>
            <person name="Briner A.E."/>
            <person name="Felis G.E."/>
            <person name="de Vos W.M."/>
            <person name="Barrangou R."/>
            <person name="Klaenhammer T.R."/>
            <person name="Caufield P.W."/>
            <person name="Cui Y."/>
            <person name="Zhang H."/>
            <person name="O'Toole P.W."/>
        </authorList>
    </citation>
    <scope>NUCLEOTIDE SEQUENCE [LARGE SCALE GENOMIC DNA]</scope>
    <source>
        <strain evidence="2 3">DSM 19910</strain>
    </source>
</reference>
<dbReference type="EMBL" id="AZEF01000053">
    <property type="protein sequence ID" value="KRL00276.1"/>
    <property type="molecule type" value="Genomic_DNA"/>
</dbReference>
<dbReference type="AlphaFoldDB" id="A0A0R1M3J4"/>
<evidence type="ECO:0000259" key="1">
    <source>
        <dbReference type="Pfam" id="PF10882"/>
    </source>
</evidence>
<dbReference type="Proteomes" id="UP000051621">
    <property type="component" value="Unassembled WGS sequence"/>
</dbReference>
<dbReference type="STRING" id="1423731.FC81_GL000053"/>
<evidence type="ECO:0000313" key="2">
    <source>
        <dbReference type="EMBL" id="KRL00276.1"/>
    </source>
</evidence>
<evidence type="ECO:0000313" key="3">
    <source>
        <dbReference type="Proteomes" id="UP000051621"/>
    </source>
</evidence>
<organism evidence="2 3">
    <name type="scientific">Liquorilactobacillus capillatus DSM 19910</name>
    <dbReference type="NCBI Taxonomy" id="1423731"/>
    <lineage>
        <taxon>Bacteria</taxon>
        <taxon>Bacillati</taxon>
        <taxon>Bacillota</taxon>
        <taxon>Bacilli</taxon>
        <taxon>Lactobacillales</taxon>
        <taxon>Lactobacillaceae</taxon>
        <taxon>Liquorilactobacillus</taxon>
    </lineage>
</organism>
<comment type="caution">
    <text evidence="2">The sequence shown here is derived from an EMBL/GenBank/DDBJ whole genome shotgun (WGS) entry which is preliminary data.</text>
</comment>
<dbReference type="InterPro" id="IPR027783">
    <property type="entry name" value="Bacterial_PH-related"/>
</dbReference>
<proteinExistence type="predicted"/>
<dbReference type="PATRIC" id="fig|1423731.3.peg.56"/>
<dbReference type="OrthoDB" id="530515at2"/>
<sequence length="119" mass="13275">MENKVMITDNKLVVVPQGLKKLFAVKDRLEIPLENISGATIDEGILNESRGIKAPGTSMPGYYAGTFHKDGEKTFFNIKRSSTPVVIQLQHEEYTRLVIGVEDARMLVNKINNTLETQA</sequence>
<gene>
    <name evidence="2" type="ORF">FC81_GL000053</name>
</gene>
<name>A0A0R1M3J4_9LACO</name>